<protein>
    <submittedName>
        <fullName evidence="2">Uncharacterized protein</fullName>
    </submittedName>
</protein>
<reference evidence="2" key="1">
    <citation type="submission" date="2022-11" db="UniProtKB">
        <authorList>
            <consortium name="WormBaseParasite"/>
        </authorList>
    </citation>
    <scope>IDENTIFICATION</scope>
</reference>
<evidence type="ECO:0000313" key="2">
    <source>
        <dbReference type="WBParaSite" id="PSU_v2.g7888.t1"/>
    </source>
</evidence>
<evidence type="ECO:0000313" key="1">
    <source>
        <dbReference type="Proteomes" id="UP000887577"/>
    </source>
</evidence>
<accession>A0A914ZCB2</accession>
<dbReference type="Proteomes" id="UP000887577">
    <property type="component" value="Unplaced"/>
</dbReference>
<name>A0A914ZCB2_9BILA</name>
<proteinExistence type="predicted"/>
<dbReference type="Gene3D" id="1.10.1410.10">
    <property type="match status" value="1"/>
</dbReference>
<sequence length="120" mass="14078">MQNLPEVPRNLVADVQTFKQYYMENWIPKLELINYYGFKGPRTTNSCEGFHSEIAQLFVHVVGIYNTHLIHHYAIQDQRFPVLCLLIKSWAVNSGIKAAQYGTLVVYSRVFRPIKKMQRF</sequence>
<dbReference type="WBParaSite" id="PSU_v2.g7888.t1">
    <property type="protein sequence ID" value="PSU_v2.g7888.t1"/>
    <property type="gene ID" value="PSU_v2.g7888"/>
</dbReference>
<organism evidence="1 2">
    <name type="scientific">Panagrolaimus superbus</name>
    <dbReference type="NCBI Taxonomy" id="310955"/>
    <lineage>
        <taxon>Eukaryota</taxon>
        <taxon>Metazoa</taxon>
        <taxon>Ecdysozoa</taxon>
        <taxon>Nematoda</taxon>
        <taxon>Chromadorea</taxon>
        <taxon>Rhabditida</taxon>
        <taxon>Tylenchina</taxon>
        <taxon>Panagrolaimomorpha</taxon>
        <taxon>Panagrolaimoidea</taxon>
        <taxon>Panagrolaimidae</taxon>
        <taxon>Panagrolaimus</taxon>
    </lineage>
</organism>
<keyword evidence="1" id="KW-1185">Reference proteome</keyword>
<dbReference type="AlphaFoldDB" id="A0A914ZCB2"/>